<dbReference type="GO" id="GO:0015031">
    <property type="term" value="P:protein transport"/>
    <property type="evidence" value="ECO:0007669"/>
    <property type="project" value="UniProtKB-KW"/>
</dbReference>
<comment type="caution">
    <text evidence="12">The sequence shown here is derived from an EMBL/GenBank/DDBJ whole genome shotgun (WGS) entry which is preliminary data.</text>
</comment>
<evidence type="ECO:0000256" key="2">
    <source>
        <dbReference type="ARBA" id="ARBA00010004"/>
    </source>
</evidence>
<dbReference type="Proteomes" id="UP001056429">
    <property type="component" value="Unassembled WGS sequence"/>
</dbReference>
<organism evidence="12 13">
    <name type="scientific">Oceanirhabdus seepicola</name>
    <dbReference type="NCBI Taxonomy" id="2828781"/>
    <lineage>
        <taxon>Bacteria</taxon>
        <taxon>Bacillati</taxon>
        <taxon>Bacillota</taxon>
        <taxon>Clostridia</taxon>
        <taxon>Eubacteriales</taxon>
        <taxon>Clostridiaceae</taxon>
        <taxon>Oceanirhabdus</taxon>
    </lineage>
</organism>
<accession>A0A9J6P6Z6</accession>
<keyword evidence="7" id="KW-1005">Bacterial flagellum biogenesis</keyword>
<keyword evidence="11" id="KW-0175">Coiled coil</keyword>
<keyword evidence="4" id="KW-0813">Transport</keyword>
<evidence type="ECO:0000313" key="13">
    <source>
        <dbReference type="Proteomes" id="UP001056429"/>
    </source>
</evidence>
<keyword evidence="12" id="KW-0966">Cell projection</keyword>
<keyword evidence="12" id="KW-0969">Cilium</keyword>
<evidence type="ECO:0000256" key="6">
    <source>
        <dbReference type="ARBA" id="ARBA00022500"/>
    </source>
</evidence>
<gene>
    <name evidence="12" type="ORF">KDK92_23285</name>
</gene>
<evidence type="ECO:0000256" key="7">
    <source>
        <dbReference type="ARBA" id="ARBA00022795"/>
    </source>
</evidence>
<dbReference type="GO" id="GO:0009288">
    <property type="term" value="C:bacterial-type flagellum"/>
    <property type="evidence" value="ECO:0007669"/>
    <property type="project" value="InterPro"/>
</dbReference>
<dbReference type="AlphaFoldDB" id="A0A9J6P6Z6"/>
<evidence type="ECO:0000256" key="8">
    <source>
        <dbReference type="ARBA" id="ARBA00022927"/>
    </source>
</evidence>
<evidence type="ECO:0000256" key="4">
    <source>
        <dbReference type="ARBA" id="ARBA00022448"/>
    </source>
</evidence>
<evidence type="ECO:0000256" key="5">
    <source>
        <dbReference type="ARBA" id="ARBA00022475"/>
    </source>
</evidence>
<dbReference type="InterPro" id="IPR053716">
    <property type="entry name" value="Flag_assembly_chemotaxis_eff"/>
</dbReference>
<keyword evidence="12" id="KW-0282">Flagellum</keyword>
<keyword evidence="6" id="KW-0145">Chemotaxis</keyword>
<dbReference type="GO" id="GO:0071973">
    <property type="term" value="P:bacterial-type flagellum-dependent cell motility"/>
    <property type="evidence" value="ECO:0007669"/>
    <property type="project" value="InterPro"/>
</dbReference>
<comment type="subcellular location">
    <subcellularLocation>
        <location evidence="1">Cell membrane</location>
        <topology evidence="1">Peripheral membrane protein</topology>
        <orientation evidence="1">Cytoplasmic side</orientation>
    </subcellularLocation>
</comment>
<keyword evidence="13" id="KW-1185">Reference proteome</keyword>
<evidence type="ECO:0000256" key="3">
    <source>
        <dbReference type="ARBA" id="ARBA00020392"/>
    </source>
</evidence>
<keyword evidence="9" id="KW-0472">Membrane</keyword>
<dbReference type="RefSeq" id="WP_250861824.1">
    <property type="nucleotide sequence ID" value="NZ_JAGSOJ010000007.1"/>
</dbReference>
<dbReference type="Gene3D" id="1.10.287.1700">
    <property type="match status" value="1"/>
</dbReference>
<evidence type="ECO:0000256" key="11">
    <source>
        <dbReference type="SAM" id="Coils"/>
    </source>
</evidence>
<keyword evidence="10" id="KW-1006">Bacterial flagellum protein export</keyword>
<name>A0A9J6P6Z6_9CLOT</name>
<reference evidence="12" key="2">
    <citation type="submission" date="2021-04" db="EMBL/GenBank/DDBJ databases">
        <authorList>
            <person name="Dong X."/>
        </authorList>
    </citation>
    <scope>NUCLEOTIDE SEQUENCE</scope>
    <source>
        <strain evidence="12">ZWT</strain>
    </source>
</reference>
<dbReference type="GO" id="GO:0005886">
    <property type="term" value="C:plasma membrane"/>
    <property type="evidence" value="ECO:0007669"/>
    <property type="project" value="UniProtKB-SubCell"/>
</dbReference>
<dbReference type="EMBL" id="JAGSOJ010000007">
    <property type="protein sequence ID" value="MCM1992650.1"/>
    <property type="molecule type" value="Genomic_DNA"/>
</dbReference>
<dbReference type="InterPro" id="IPR012823">
    <property type="entry name" value="Flagell_FliJ"/>
</dbReference>
<dbReference type="GO" id="GO:0044781">
    <property type="term" value="P:bacterial-type flagellum organization"/>
    <property type="evidence" value="ECO:0007669"/>
    <property type="project" value="UniProtKB-KW"/>
</dbReference>
<protein>
    <recommendedName>
        <fullName evidence="3">Flagellar FliJ protein</fullName>
    </recommendedName>
</protein>
<keyword evidence="5" id="KW-1003">Cell membrane</keyword>
<evidence type="ECO:0000256" key="9">
    <source>
        <dbReference type="ARBA" id="ARBA00023136"/>
    </source>
</evidence>
<proteinExistence type="inferred from homology"/>
<reference evidence="12" key="1">
    <citation type="journal article" date="2021" name="mSystems">
        <title>Bacteria and Archaea Synergistically Convert Glycine Betaine to Biogenic Methane in the Formosa Cold Seep of the South China Sea.</title>
        <authorList>
            <person name="Li L."/>
            <person name="Zhang W."/>
            <person name="Zhang S."/>
            <person name="Song L."/>
            <person name="Sun Q."/>
            <person name="Zhang H."/>
            <person name="Xiang H."/>
            <person name="Dong X."/>
        </authorList>
    </citation>
    <scope>NUCLEOTIDE SEQUENCE</scope>
    <source>
        <strain evidence="12">ZWT</strain>
    </source>
</reference>
<feature type="coiled-coil region" evidence="11">
    <location>
        <begin position="20"/>
        <end position="89"/>
    </location>
</feature>
<dbReference type="GO" id="GO:0006935">
    <property type="term" value="P:chemotaxis"/>
    <property type="evidence" value="ECO:0007669"/>
    <property type="project" value="UniProtKB-KW"/>
</dbReference>
<evidence type="ECO:0000313" key="12">
    <source>
        <dbReference type="EMBL" id="MCM1992650.1"/>
    </source>
</evidence>
<comment type="similarity">
    <text evidence="2">Belongs to the FliJ family.</text>
</comment>
<keyword evidence="8" id="KW-0653">Protein transport</keyword>
<evidence type="ECO:0000256" key="10">
    <source>
        <dbReference type="ARBA" id="ARBA00023225"/>
    </source>
</evidence>
<dbReference type="Pfam" id="PF02050">
    <property type="entry name" value="FliJ"/>
    <property type="match status" value="1"/>
</dbReference>
<sequence>MAKKFKFSLEKVLSIRVKEEEKAIIDYKRAEDELRSLIQEKFELEKLINEYKMKRFESLLLEKQKIIYLNSLSEKKNIKSQEIDKQKLKVVEKKEILKRKNIEKKSLEKLKEIKLDGYMAERERKDSQMNDEFALNIYNMKSLKGGETK</sequence>
<evidence type="ECO:0000256" key="1">
    <source>
        <dbReference type="ARBA" id="ARBA00004413"/>
    </source>
</evidence>